<comment type="caution">
    <text evidence="6">The sequence shown here is derived from an EMBL/GenBank/DDBJ whole genome shotgun (WGS) entry which is preliminary data.</text>
</comment>
<evidence type="ECO:0000313" key="6">
    <source>
        <dbReference type="EMBL" id="KDF00232.1"/>
    </source>
</evidence>
<dbReference type="EMBL" id="JALN02000001">
    <property type="protein sequence ID" value="KDF00232.1"/>
    <property type="molecule type" value="Genomic_DNA"/>
</dbReference>
<dbReference type="SMART" id="SM01006">
    <property type="entry name" value="AlcB"/>
    <property type="match status" value="1"/>
</dbReference>
<dbReference type="InterPro" id="IPR019432">
    <property type="entry name" value="Acyltransferase_MbtK/IucB-like"/>
</dbReference>
<dbReference type="Gene3D" id="3.40.630.30">
    <property type="match status" value="1"/>
</dbReference>
<dbReference type="SUPFAM" id="SSF55729">
    <property type="entry name" value="Acyl-CoA N-acyltransferases (Nat)"/>
    <property type="match status" value="1"/>
</dbReference>
<name>A0A064CKN4_9MYCO</name>
<dbReference type="GO" id="GO:0019290">
    <property type="term" value="P:siderophore biosynthetic process"/>
    <property type="evidence" value="ECO:0007669"/>
    <property type="project" value="InterPro"/>
</dbReference>
<dbReference type="GO" id="GO:0016410">
    <property type="term" value="F:N-acyltransferase activity"/>
    <property type="evidence" value="ECO:0007669"/>
    <property type="project" value="TreeGrafter"/>
</dbReference>
<organism evidence="6 7">
    <name type="scientific">Mycolicibacterium aromaticivorans JS19b1 = JCM 16368</name>
    <dbReference type="NCBI Taxonomy" id="1440774"/>
    <lineage>
        <taxon>Bacteria</taxon>
        <taxon>Bacillati</taxon>
        <taxon>Actinomycetota</taxon>
        <taxon>Actinomycetes</taxon>
        <taxon>Mycobacteriales</taxon>
        <taxon>Mycobacteriaceae</taxon>
        <taxon>Mycolicibacterium</taxon>
    </lineage>
</organism>
<evidence type="ECO:0000259" key="5">
    <source>
        <dbReference type="SMART" id="SM01006"/>
    </source>
</evidence>
<comment type="pathway">
    <text evidence="2">Siderophore biosynthesis; mycobactin biosynthesis.</text>
</comment>
<dbReference type="STRING" id="1440774.Y900_015115"/>
<gene>
    <name evidence="6" type="ORF">Y900_015115</name>
</gene>
<dbReference type="Pfam" id="PF13523">
    <property type="entry name" value="Acetyltransf_8"/>
    <property type="match status" value="1"/>
</dbReference>
<dbReference type="PANTHER" id="PTHR31438:SF1">
    <property type="entry name" value="LYSINE N-ACYLTRANSFERASE C17G9.06C-RELATED"/>
    <property type="match status" value="1"/>
</dbReference>
<comment type="function">
    <text evidence="1">Acyltransferase required for the direct transfer of medium- to long-chain fatty acyl moieties from a carrier protein (MbtL) on to the epsilon-amino group of lysine residue in the mycobactin core.</text>
</comment>
<feature type="domain" description="Acyltransferase MbtK/IucB-like conserved" evidence="5">
    <location>
        <begin position="35"/>
        <end position="81"/>
    </location>
</feature>
<sequence>MNEVVLARALADLPQEVARVPAPVVPTVDLPYAIRVATAADAEMVAEWMSRPHLAQAWEYDWPVDRWRRHLQAQLDGTYSVPLIVSLDGVDDGYLELYRAAKDSIAPCYDADPYDLGLHAAIASTGLLNRGVGLGLLPQIITNLFAVEPQSRRVMFDPDHRNAAARRVCEAAGCEFLGEFDMSNRRMALYAFERPAELN</sequence>
<dbReference type="eggNOG" id="COG1670">
    <property type="taxonomic scope" value="Bacteria"/>
</dbReference>
<keyword evidence="7" id="KW-1185">Reference proteome</keyword>
<evidence type="ECO:0000256" key="1">
    <source>
        <dbReference type="ARBA" id="ARBA00003818"/>
    </source>
</evidence>
<dbReference type="Proteomes" id="UP000022835">
    <property type="component" value="Unassembled WGS sequence"/>
</dbReference>
<dbReference type="UniPathway" id="UPA00011"/>
<dbReference type="AlphaFoldDB" id="A0A064CKN4"/>
<dbReference type="PANTHER" id="PTHR31438">
    <property type="entry name" value="LYSINE N-ACYLTRANSFERASE C17G9.06C-RELATED"/>
    <property type="match status" value="1"/>
</dbReference>
<dbReference type="InterPro" id="IPR016181">
    <property type="entry name" value="Acyl_CoA_acyltransferase"/>
</dbReference>
<reference evidence="6" key="1">
    <citation type="submission" date="2014-05" db="EMBL/GenBank/DDBJ databases">
        <title>Genome sequence of Mycobacterium aromaticivorans strain JS19b1T (= DSM 45407T).</title>
        <authorList>
            <person name="Kwak Y."/>
            <person name="Park G.-S."/>
            <person name="Li Q.X."/>
            <person name="Lee S.-E."/>
            <person name="Shin J.-H."/>
        </authorList>
    </citation>
    <scope>NUCLEOTIDE SEQUENCE [LARGE SCALE GENOMIC DNA]</scope>
    <source>
        <strain evidence="6">JS19b1</strain>
    </source>
</reference>
<accession>A0A064CKN4</accession>
<evidence type="ECO:0000313" key="7">
    <source>
        <dbReference type="Proteomes" id="UP000022835"/>
    </source>
</evidence>
<dbReference type="OrthoDB" id="9087497at2"/>
<proteinExistence type="predicted"/>
<evidence type="ECO:0000256" key="2">
    <source>
        <dbReference type="ARBA" id="ARBA00005102"/>
    </source>
</evidence>
<evidence type="ECO:0000256" key="4">
    <source>
        <dbReference type="ARBA" id="ARBA00031122"/>
    </source>
</evidence>
<evidence type="ECO:0000256" key="3">
    <source>
        <dbReference type="ARBA" id="ARBA00020586"/>
    </source>
</evidence>
<protein>
    <recommendedName>
        <fullName evidence="3">Lysine N-acyltransferase MbtK</fullName>
    </recommendedName>
    <alternativeName>
        <fullName evidence="4">Mycobactin synthase protein K</fullName>
    </alternativeName>
</protein>
<dbReference type="RefSeq" id="WP_036342819.1">
    <property type="nucleotide sequence ID" value="NZ_JALN02000001.1"/>
</dbReference>